<protein>
    <submittedName>
        <fullName evidence="1">Uncharacterized protein</fullName>
    </submittedName>
</protein>
<accession>A0ABQ8SBY8</accession>
<sequence length="187" mass="21206">MAGLCEGGNEPPGSLKASSYGLARLRYMRSLETSSQQTIENCRQFANRIKARSSAPERYRKLAQLAGKLFLRLLYCISCRSLDWISTTKKGYIIDPTIRIETGSSQPEDVNKEKINIYLPTVDYFKVKYQLENIEVIGLLIGARGVIPKFFESFRKTFELPQTLTADIITSVLKRSCQILSHHIHSV</sequence>
<evidence type="ECO:0000313" key="1">
    <source>
        <dbReference type="EMBL" id="KAJ4431594.1"/>
    </source>
</evidence>
<evidence type="ECO:0000313" key="2">
    <source>
        <dbReference type="Proteomes" id="UP001148838"/>
    </source>
</evidence>
<organism evidence="1 2">
    <name type="scientific">Periplaneta americana</name>
    <name type="common">American cockroach</name>
    <name type="synonym">Blatta americana</name>
    <dbReference type="NCBI Taxonomy" id="6978"/>
    <lineage>
        <taxon>Eukaryota</taxon>
        <taxon>Metazoa</taxon>
        <taxon>Ecdysozoa</taxon>
        <taxon>Arthropoda</taxon>
        <taxon>Hexapoda</taxon>
        <taxon>Insecta</taxon>
        <taxon>Pterygota</taxon>
        <taxon>Neoptera</taxon>
        <taxon>Polyneoptera</taxon>
        <taxon>Dictyoptera</taxon>
        <taxon>Blattodea</taxon>
        <taxon>Blattoidea</taxon>
        <taxon>Blattidae</taxon>
        <taxon>Blattinae</taxon>
        <taxon>Periplaneta</taxon>
    </lineage>
</organism>
<gene>
    <name evidence="1" type="ORF">ANN_20193</name>
</gene>
<proteinExistence type="predicted"/>
<dbReference type="Proteomes" id="UP001148838">
    <property type="component" value="Unassembled WGS sequence"/>
</dbReference>
<reference evidence="1 2" key="1">
    <citation type="journal article" date="2022" name="Allergy">
        <title>Genome assembly and annotation of Periplaneta americana reveal a comprehensive cockroach allergen profile.</title>
        <authorList>
            <person name="Wang L."/>
            <person name="Xiong Q."/>
            <person name="Saelim N."/>
            <person name="Wang L."/>
            <person name="Nong W."/>
            <person name="Wan A.T."/>
            <person name="Shi M."/>
            <person name="Liu X."/>
            <person name="Cao Q."/>
            <person name="Hui J.H.L."/>
            <person name="Sookrung N."/>
            <person name="Leung T.F."/>
            <person name="Tungtrongchitr A."/>
            <person name="Tsui S.K.W."/>
        </authorList>
    </citation>
    <scope>NUCLEOTIDE SEQUENCE [LARGE SCALE GENOMIC DNA]</scope>
    <source>
        <strain evidence="1">PWHHKU_190912</strain>
    </source>
</reference>
<name>A0ABQ8SBY8_PERAM</name>
<comment type="caution">
    <text evidence="1">The sequence shown here is derived from an EMBL/GenBank/DDBJ whole genome shotgun (WGS) entry which is preliminary data.</text>
</comment>
<keyword evidence="2" id="KW-1185">Reference proteome</keyword>
<dbReference type="EMBL" id="JAJSOF020000031">
    <property type="protein sequence ID" value="KAJ4431594.1"/>
    <property type="molecule type" value="Genomic_DNA"/>
</dbReference>